<dbReference type="InterPro" id="IPR012910">
    <property type="entry name" value="Plug_dom"/>
</dbReference>
<evidence type="ECO:0000256" key="3">
    <source>
        <dbReference type="ARBA" id="ARBA00022452"/>
    </source>
</evidence>
<dbReference type="Gene3D" id="2.40.170.20">
    <property type="entry name" value="TonB-dependent receptor, beta-barrel domain"/>
    <property type="match status" value="1"/>
</dbReference>
<dbReference type="NCBIfam" id="TIGR04056">
    <property type="entry name" value="OMP_RagA_SusC"/>
    <property type="match status" value="1"/>
</dbReference>
<dbReference type="Pfam" id="PF07715">
    <property type="entry name" value="Plug"/>
    <property type="match status" value="1"/>
</dbReference>
<evidence type="ECO:0000259" key="8">
    <source>
        <dbReference type="Pfam" id="PF07660"/>
    </source>
</evidence>
<accession>A0A413IW08</accession>
<dbReference type="InterPro" id="IPR011662">
    <property type="entry name" value="Secretin/TonB_short_N"/>
</dbReference>
<dbReference type="Pfam" id="PF13715">
    <property type="entry name" value="CarbopepD_reg_2"/>
    <property type="match status" value="1"/>
</dbReference>
<evidence type="ECO:0000256" key="2">
    <source>
        <dbReference type="ARBA" id="ARBA00022448"/>
    </source>
</evidence>
<dbReference type="InterPro" id="IPR023997">
    <property type="entry name" value="TonB-dep_OMP_SusC/RagA_CS"/>
</dbReference>
<name>A0A413IW08_9BACE</name>
<comment type="similarity">
    <text evidence="7">Belongs to the TonB-dependent receptor family.</text>
</comment>
<keyword evidence="5 7" id="KW-0472">Membrane</keyword>
<dbReference type="EMBL" id="QSCS01000036">
    <property type="protein sequence ID" value="RGY22632.1"/>
    <property type="molecule type" value="Genomic_DNA"/>
</dbReference>
<dbReference type="RefSeq" id="WP_122134816.1">
    <property type="nucleotide sequence ID" value="NZ_JADNGD010000026.1"/>
</dbReference>
<dbReference type="PROSITE" id="PS52016">
    <property type="entry name" value="TONB_DEPENDENT_REC_3"/>
    <property type="match status" value="1"/>
</dbReference>
<protein>
    <submittedName>
        <fullName evidence="10">SusC/RagA family TonB-linked outer membrane protein</fullName>
    </submittedName>
</protein>
<dbReference type="AlphaFoldDB" id="A0A413IW08"/>
<comment type="caution">
    <text evidence="10">The sequence shown here is derived from an EMBL/GenBank/DDBJ whole genome shotgun (WGS) entry which is preliminary data.</text>
</comment>
<dbReference type="InterPro" id="IPR008969">
    <property type="entry name" value="CarboxyPept-like_regulatory"/>
</dbReference>
<dbReference type="SUPFAM" id="SSF56935">
    <property type="entry name" value="Porins"/>
    <property type="match status" value="1"/>
</dbReference>
<evidence type="ECO:0000313" key="10">
    <source>
        <dbReference type="EMBL" id="RGY22632.1"/>
    </source>
</evidence>
<dbReference type="InterPro" id="IPR036942">
    <property type="entry name" value="Beta-barrel_TonB_sf"/>
</dbReference>
<evidence type="ECO:0000256" key="1">
    <source>
        <dbReference type="ARBA" id="ARBA00004571"/>
    </source>
</evidence>
<dbReference type="Gene3D" id="2.170.130.10">
    <property type="entry name" value="TonB-dependent receptor, plug domain"/>
    <property type="match status" value="1"/>
</dbReference>
<keyword evidence="3 7" id="KW-1134">Transmembrane beta strand</keyword>
<comment type="subcellular location">
    <subcellularLocation>
        <location evidence="1 7">Cell outer membrane</location>
        <topology evidence="1 7">Multi-pass membrane protein</topology>
    </subcellularLocation>
</comment>
<dbReference type="InterPro" id="IPR039426">
    <property type="entry name" value="TonB-dep_rcpt-like"/>
</dbReference>
<proteinExistence type="inferred from homology"/>
<evidence type="ECO:0000259" key="9">
    <source>
        <dbReference type="Pfam" id="PF07715"/>
    </source>
</evidence>
<gene>
    <name evidence="10" type="ORF">DXA49_18675</name>
</gene>
<evidence type="ECO:0000256" key="6">
    <source>
        <dbReference type="ARBA" id="ARBA00023237"/>
    </source>
</evidence>
<feature type="domain" description="Secretin/TonB short N-terminal" evidence="8">
    <location>
        <begin position="59"/>
        <end position="107"/>
    </location>
</feature>
<dbReference type="FunFam" id="2.60.40.1120:FF:000003">
    <property type="entry name" value="Outer membrane protein Omp121"/>
    <property type="match status" value="1"/>
</dbReference>
<keyword evidence="4 7" id="KW-0812">Transmembrane</keyword>
<dbReference type="Gene3D" id="2.60.40.1120">
    <property type="entry name" value="Carboxypeptidase-like, regulatory domain"/>
    <property type="match status" value="1"/>
</dbReference>
<evidence type="ECO:0000256" key="5">
    <source>
        <dbReference type="ARBA" id="ARBA00023136"/>
    </source>
</evidence>
<keyword evidence="6 7" id="KW-0998">Cell outer membrane</keyword>
<keyword evidence="2 7" id="KW-0813">Transport</keyword>
<dbReference type="Pfam" id="PF07660">
    <property type="entry name" value="STN"/>
    <property type="match status" value="1"/>
</dbReference>
<dbReference type="InterPro" id="IPR023996">
    <property type="entry name" value="TonB-dep_OMP_SusC/RagA"/>
</dbReference>
<reference evidence="10 11" key="1">
    <citation type="submission" date="2018-08" db="EMBL/GenBank/DDBJ databases">
        <title>A genome reference for cultivated species of the human gut microbiota.</title>
        <authorList>
            <person name="Zou Y."/>
            <person name="Xue W."/>
            <person name="Luo G."/>
        </authorList>
    </citation>
    <scope>NUCLEOTIDE SEQUENCE [LARGE SCALE GENOMIC DNA]</scope>
    <source>
        <strain evidence="10 11">OF02-6LB</strain>
    </source>
</reference>
<dbReference type="SUPFAM" id="SSF49464">
    <property type="entry name" value="Carboxypeptidase regulatory domain-like"/>
    <property type="match status" value="1"/>
</dbReference>
<organism evidence="10 11">
    <name type="scientific">Bacteroides caccae</name>
    <dbReference type="NCBI Taxonomy" id="47678"/>
    <lineage>
        <taxon>Bacteria</taxon>
        <taxon>Pseudomonadati</taxon>
        <taxon>Bacteroidota</taxon>
        <taxon>Bacteroidia</taxon>
        <taxon>Bacteroidales</taxon>
        <taxon>Bacteroidaceae</taxon>
        <taxon>Bacteroides</taxon>
    </lineage>
</organism>
<feature type="domain" description="TonB-dependent receptor plug" evidence="9">
    <location>
        <begin position="213"/>
        <end position="318"/>
    </location>
</feature>
<evidence type="ECO:0000313" key="11">
    <source>
        <dbReference type="Proteomes" id="UP000284431"/>
    </source>
</evidence>
<dbReference type="GO" id="GO:0009279">
    <property type="term" value="C:cell outer membrane"/>
    <property type="evidence" value="ECO:0007669"/>
    <property type="project" value="UniProtKB-SubCell"/>
</dbReference>
<dbReference type="NCBIfam" id="TIGR04057">
    <property type="entry name" value="SusC_RagA_signa"/>
    <property type="match status" value="1"/>
</dbReference>
<sequence length="1154" mass="128269">MEKKTSKLLMEYKKFYLLIIVCLFSIGIFAQSGTEKISISFSKIPLKEAMARVEKASGYLFSYDATEINAEQLVSLNCKNEEVRLALRKMFEPTNITFKFQNKQIVLALSSKDALTSKKGATKTVTGTVSDGAGEPIIGATVIVKGTINGVLTDMDGKYTIKAREGEVLEFRYIGYNSVEQKVKDKSVINIAMAESNVNLDDVVVIGYGSQKKESVVSSVNTMKPAEIAIPTRSLSNTIAGQVAGVIAIQRSGEPGNDDADFWIRGQSSYAGGTSPLVLVDGVPRSMNDLDTDEIETFTVLKDAAATAVYGSEGANGVVLITTKRGRAQKTIISFNAQYSIATPTRMPELMNSWDYLSMWNEASWNDAGNPNWDSYMQNSAPYSAEALARYRDGVDPDLYPNSIWTDLLSNNTQNQRYTVNLRGGSEKTKFFVSGAYYKENGMFKSNPLDDYNANIGLERYNLRSNVDMDITPTTKLSVDMSGQYRTQNNPGNSSDQIFKHIILFPTHLVPFTWSDGTAAVCDTDADGRYNPYNLLNYSGYSKKWSVAMQTKATLRQKLDFITKGLSVQGSISFDADFSSTLARSTSPDKYTVKGRDENGQLIKTLFAEGSPLGEASVSTSSGTKKIYIEAQLNYERTFAKKHAVTGTFVYNQKETQYQGSRKSDGSQNVGGLRLLPFRKQNIVMRGTYAYDSRYILEASFGATGSENFAPGNRWGVFPAVGAAWNVHAEKFMQKESVLDILSKLRLRASYGLTGNDNTGSSRFVYRELLTNSGSQNIGLNPGTNGGPTTSIGRIYENTFAAPYISWEIEKKSNFGIDMGLFRGRVDITADYFYNRREDILIQRVTIPTATGFRVNPWQNFGVTTNEGFDASITIKHNIGKDWVLSARGNVTYAVNKIVEKDEIPQAYSWLAQTGTSIGTNKIYVAEGLFTNQDFIITEKSDGSYNYKLKDGIATYAADVKPGDIKYKDLNGDGVINDNDQTYYSGIYPNNPQLVYGFGLNVQYKGIYAGVFFQGVGKTSVNLKANTSYFVPFANGKDQSSARVQAADHWRASDPNNMNVLYPRLHTNEYSNNTLNSTWWYRNGSFLRLKNVELGYQFDKKLVQRWKMQNLRVYVQGSNLAVWDHVKMWDPEIGNSGARYPINATWTFGLDVTF</sequence>
<evidence type="ECO:0000256" key="7">
    <source>
        <dbReference type="PROSITE-ProRule" id="PRU01360"/>
    </source>
</evidence>
<dbReference type="InterPro" id="IPR037066">
    <property type="entry name" value="Plug_dom_sf"/>
</dbReference>
<dbReference type="Proteomes" id="UP000284431">
    <property type="component" value="Unassembled WGS sequence"/>
</dbReference>
<dbReference type="FunFam" id="2.170.130.10:FF:000003">
    <property type="entry name" value="SusC/RagA family TonB-linked outer membrane protein"/>
    <property type="match status" value="1"/>
</dbReference>
<evidence type="ECO:0000256" key="4">
    <source>
        <dbReference type="ARBA" id="ARBA00022692"/>
    </source>
</evidence>